<protein>
    <submittedName>
        <fullName evidence="2">Uncharacterized protein</fullName>
    </submittedName>
</protein>
<comment type="caution">
    <text evidence="2">The sequence shown here is derived from an EMBL/GenBank/DDBJ whole genome shotgun (WGS) entry which is preliminary data.</text>
</comment>
<dbReference type="AlphaFoldDB" id="A0A9W7LBS9"/>
<dbReference type="Proteomes" id="UP001165065">
    <property type="component" value="Unassembled WGS sequence"/>
</dbReference>
<evidence type="ECO:0000313" key="2">
    <source>
        <dbReference type="EMBL" id="GMI43889.1"/>
    </source>
</evidence>
<keyword evidence="1" id="KW-0472">Membrane</keyword>
<name>A0A9W7LBS9_9STRA</name>
<gene>
    <name evidence="2" type="ORF">TrCOL_g188</name>
</gene>
<dbReference type="OrthoDB" id="424667at2759"/>
<feature type="transmembrane region" description="Helical" evidence="1">
    <location>
        <begin position="96"/>
        <end position="117"/>
    </location>
</feature>
<reference evidence="3" key="1">
    <citation type="journal article" date="2023" name="Commun. Biol.">
        <title>Genome analysis of Parmales, the sister group of diatoms, reveals the evolutionary specialization of diatoms from phago-mixotrophs to photoautotrophs.</title>
        <authorList>
            <person name="Ban H."/>
            <person name="Sato S."/>
            <person name="Yoshikawa S."/>
            <person name="Yamada K."/>
            <person name="Nakamura Y."/>
            <person name="Ichinomiya M."/>
            <person name="Sato N."/>
            <person name="Blanc-Mathieu R."/>
            <person name="Endo H."/>
            <person name="Kuwata A."/>
            <person name="Ogata H."/>
        </authorList>
    </citation>
    <scope>NUCLEOTIDE SEQUENCE [LARGE SCALE GENOMIC DNA]</scope>
</reference>
<keyword evidence="1" id="KW-1133">Transmembrane helix</keyword>
<keyword evidence="3" id="KW-1185">Reference proteome</keyword>
<accession>A0A9W7LBS9</accession>
<proteinExistence type="predicted"/>
<dbReference type="EMBL" id="BRYA01001463">
    <property type="protein sequence ID" value="GMI43889.1"/>
    <property type="molecule type" value="Genomic_DNA"/>
</dbReference>
<evidence type="ECO:0000313" key="3">
    <source>
        <dbReference type="Proteomes" id="UP001165065"/>
    </source>
</evidence>
<evidence type="ECO:0000256" key="1">
    <source>
        <dbReference type="SAM" id="Phobius"/>
    </source>
</evidence>
<keyword evidence="1" id="KW-0812">Transmembrane</keyword>
<sequence>MPACLINGVPSAVIMGTLFTGLDIGQGARARPALFAQNIGFLYGYHALQCPLEELHGRSSSLHNFIAGACLGGTGVAMRRIGVPFVPPSYVYYGPLPPAVVGGLTYGSLAFLMATFLSGKSI</sequence>
<organism evidence="2 3">
    <name type="scientific">Triparma columacea</name>
    <dbReference type="NCBI Taxonomy" id="722753"/>
    <lineage>
        <taxon>Eukaryota</taxon>
        <taxon>Sar</taxon>
        <taxon>Stramenopiles</taxon>
        <taxon>Ochrophyta</taxon>
        <taxon>Bolidophyceae</taxon>
        <taxon>Parmales</taxon>
        <taxon>Triparmaceae</taxon>
        <taxon>Triparma</taxon>
    </lineage>
</organism>